<dbReference type="PROSITE" id="PS51084">
    <property type="entry name" value="HIT_2"/>
    <property type="match status" value="1"/>
</dbReference>
<dbReference type="EMBL" id="JACHJP010000006">
    <property type="protein sequence ID" value="MBB4918343.1"/>
    <property type="molecule type" value="Genomic_DNA"/>
</dbReference>
<proteinExistence type="predicted"/>
<feature type="short sequence motif" description="Histidine triad motif" evidence="2 3">
    <location>
        <begin position="101"/>
        <end position="105"/>
    </location>
</feature>
<keyword evidence="6" id="KW-1185">Reference proteome</keyword>
<dbReference type="InterPro" id="IPR011146">
    <property type="entry name" value="HIT-like"/>
</dbReference>
<dbReference type="Gene3D" id="3.30.428.10">
    <property type="entry name" value="HIT-like"/>
    <property type="match status" value="1"/>
</dbReference>
<feature type="domain" description="HIT" evidence="4">
    <location>
        <begin position="8"/>
        <end position="117"/>
    </location>
</feature>
<dbReference type="GO" id="GO:0003824">
    <property type="term" value="F:catalytic activity"/>
    <property type="evidence" value="ECO:0007669"/>
    <property type="project" value="InterPro"/>
</dbReference>
<dbReference type="SUPFAM" id="SSF54197">
    <property type="entry name" value="HIT-like"/>
    <property type="match status" value="1"/>
</dbReference>
<sequence>MVSEADCLFCRIVAGEIPARVVLETERTLAFRDVNPQAPTHVLVIPKDHYRDAAALAAADHGLADEVLRTAHTVAEQEGVAEAGYRLVFNTGPEAGQTVFHVHGHVLGGRGLTWPPG</sequence>
<dbReference type="InterPro" id="IPR001310">
    <property type="entry name" value="Histidine_triad_HIT"/>
</dbReference>
<evidence type="ECO:0000259" key="4">
    <source>
        <dbReference type="PROSITE" id="PS51084"/>
    </source>
</evidence>
<evidence type="ECO:0000256" key="2">
    <source>
        <dbReference type="PIRSR" id="PIRSR601310-3"/>
    </source>
</evidence>
<dbReference type="InterPro" id="IPR036265">
    <property type="entry name" value="HIT-like_sf"/>
</dbReference>
<dbReference type="Proteomes" id="UP000552644">
    <property type="component" value="Unassembled WGS sequence"/>
</dbReference>
<dbReference type="Pfam" id="PF01230">
    <property type="entry name" value="HIT"/>
    <property type="match status" value="1"/>
</dbReference>
<evidence type="ECO:0000256" key="3">
    <source>
        <dbReference type="PROSITE-ProRule" id="PRU00464"/>
    </source>
</evidence>
<gene>
    <name evidence="5" type="ORF">FHS44_005470</name>
</gene>
<feature type="active site" description="Tele-AMP-histidine intermediate" evidence="1">
    <location>
        <position position="103"/>
    </location>
</feature>
<evidence type="ECO:0000313" key="6">
    <source>
        <dbReference type="Proteomes" id="UP000552644"/>
    </source>
</evidence>
<dbReference type="AlphaFoldDB" id="A0A7W7VQ40"/>
<evidence type="ECO:0000256" key="1">
    <source>
        <dbReference type="PIRSR" id="PIRSR601310-1"/>
    </source>
</evidence>
<protein>
    <submittedName>
        <fullName evidence="5">Histidine triad (HIT) family protein</fullName>
    </submittedName>
</protein>
<name>A0A7W7VQ40_9ACTN</name>
<dbReference type="PANTHER" id="PTHR23089">
    <property type="entry name" value="HISTIDINE TRIAD HIT PROTEIN"/>
    <property type="match status" value="1"/>
</dbReference>
<dbReference type="CDD" id="cd01276">
    <property type="entry name" value="PKCI_related"/>
    <property type="match status" value="1"/>
</dbReference>
<evidence type="ECO:0000313" key="5">
    <source>
        <dbReference type="EMBL" id="MBB4918343.1"/>
    </source>
</evidence>
<accession>A0A7W7VQ40</accession>
<dbReference type="PRINTS" id="PR00332">
    <property type="entry name" value="HISTRIAD"/>
</dbReference>
<reference evidence="5 6" key="1">
    <citation type="submission" date="2020-08" db="EMBL/GenBank/DDBJ databases">
        <title>Genomic Encyclopedia of Type Strains, Phase III (KMG-III): the genomes of soil and plant-associated and newly described type strains.</title>
        <authorList>
            <person name="Whitman W."/>
        </authorList>
    </citation>
    <scope>NUCLEOTIDE SEQUENCE [LARGE SCALE GENOMIC DNA]</scope>
    <source>
        <strain evidence="5 6">CECT 8840</strain>
    </source>
</reference>
<comment type="caution">
    <text evidence="5">The sequence shown here is derived from an EMBL/GenBank/DDBJ whole genome shotgun (WGS) entry which is preliminary data.</text>
</comment>
<organism evidence="5 6">
    <name type="scientific">Streptosporangium saharense</name>
    <dbReference type="NCBI Taxonomy" id="1706840"/>
    <lineage>
        <taxon>Bacteria</taxon>
        <taxon>Bacillati</taxon>
        <taxon>Actinomycetota</taxon>
        <taxon>Actinomycetes</taxon>
        <taxon>Streptosporangiales</taxon>
        <taxon>Streptosporangiaceae</taxon>
        <taxon>Streptosporangium</taxon>
    </lineage>
</organism>